<feature type="domain" description="Lon proteolytic" evidence="4">
    <location>
        <begin position="203"/>
        <end position="304"/>
    </location>
</feature>
<feature type="compositionally biased region" description="Basic and acidic residues" evidence="2">
    <location>
        <begin position="1"/>
        <end position="14"/>
    </location>
</feature>
<dbReference type="GO" id="GO:0006508">
    <property type="term" value="P:proteolysis"/>
    <property type="evidence" value="ECO:0007669"/>
    <property type="project" value="UniProtKB-KW"/>
</dbReference>
<dbReference type="InterPro" id="IPR027065">
    <property type="entry name" value="Lon_Prtase"/>
</dbReference>
<evidence type="ECO:0000313" key="6">
    <source>
        <dbReference type="Proteomes" id="UP000228976"/>
    </source>
</evidence>
<feature type="region of interest" description="Disordered" evidence="2">
    <location>
        <begin position="1"/>
        <end position="21"/>
    </location>
</feature>
<keyword evidence="3" id="KW-0812">Transmembrane</keyword>
<dbReference type="EMBL" id="MWWU01000002">
    <property type="protein sequence ID" value="OZG56385.1"/>
    <property type="molecule type" value="Genomic_DNA"/>
</dbReference>
<feature type="active site" evidence="1">
    <location>
        <position position="256"/>
    </location>
</feature>
<dbReference type="GO" id="GO:0005524">
    <property type="term" value="F:ATP binding"/>
    <property type="evidence" value="ECO:0007669"/>
    <property type="project" value="InterPro"/>
</dbReference>
<proteinExistence type="inferred from homology"/>
<dbReference type="SUPFAM" id="SSF54211">
    <property type="entry name" value="Ribosomal protein S5 domain 2-like"/>
    <property type="match status" value="1"/>
</dbReference>
<accession>A0A261FBH5</accession>
<evidence type="ECO:0000256" key="1">
    <source>
        <dbReference type="PROSITE-ProRule" id="PRU01122"/>
    </source>
</evidence>
<organism evidence="5 6">
    <name type="scientific">Aeriscardovia aeriphila</name>
    <dbReference type="NCBI Taxonomy" id="218139"/>
    <lineage>
        <taxon>Bacteria</taxon>
        <taxon>Bacillati</taxon>
        <taxon>Actinomycetota</taxon>
        <taxon>Actinomycetes</taxon>
        <taxon>Bifidobacteriales</taxon>
        <taxon>Bifidobacteriaceae</taxon>
        <taxon>Aeriscardovia</taxon>
    </lineage>
</organism>
<keyword evidence="1" id="KW-0378">Hydrolase</keyword>
<evidence type="ECO:0000256" key="2">
    <source>
        <dbReference type="SAM" id="MobiDB-lite"/>
    </source>
</evidence>
<dbReference type="AlphaFoldDB" id="A0A261FBH5"/>
<dbReference type="Proteomes" id="UP000228976">
    <property type="component" value="Unassembled WGS sequence"/>
</dbReference>
<dbReference type="PROSITE" id="PS51786">
    <property type="entry name" value="LON_PROTEOLYTIC"/>
    <property type="match status" value="1"/>
</dbReference>
<sequence>MNDMAQMHRDKGEISPEASTAGLNTGQTKIISTQNEHSLRSTNVFVRTYRWFTASAWRVFALVCVVCLALPTGFTIEMPGPTQNVLGNLGQQVGASGKNAVAAIQVTGVKTHKESGKLLFTTVNVEGIPEQPSLVAENVWGWVSPHAVVYPSEVFFPAEQTGGEYEAEQKKQMSSAQSSAVLQAKKFLSEKGIDASAARFTLGAGDVGGPSAGLMFTLGAITRVTPEDETNGVTIAGTGTMEKDGKVGPIGGVRLKLLGARRDGAKWFLVPASDCAEAYGHIPEGIRDVRVSTLSEAYDAVVAIGQGKATSLPHCTARG</sequence>
<protein>
    <recommendedName>
        <fullName evidence="1">endopeptidase La</fullName>
        <ecNumber evidence="1">3.4.21.53</ecNumber>
    </recommendedName>
</protein>
<dbReference type="EC" id="3.4.21.53" evidence="1"/>
<keyword evidence="3" id="KW-0472">Membrane</keyword>
<dbReference type="InterPro" id="IPR020568">
    <property type="entry name" value="Ribosomal_Su5_D2-typ_SF"/>
</dbReference>
<dbReference type="InterPro" id="IPR014721">
    <property type="entry name" value="Ribsml_uS5_D2-typ_fold_subgr"/>
</dbReference>
<reference evidence="5 6" key="1">
    <citation type="journal article" date="2017" name="BMC Genomics">
        <title>Comparative genomic and phylogenomic analyses of the Bifidobacteriaceae family.</title>
        <authorList>
            <person name="Lugli G.A."/>
            <person name="Milani C."/>
            <person name="Turroni F."/>
            <person name="Duranti S."/>
            <person name="Mancabelli L."/>
            <person name="Mangifesta M."/>
            <person name="Ferrario C."/>
            <person name="Modesto M."/>
            <person name="Mattarelli P."/>
            <person name="Jiri K."/>
            <person name="van Sinderen D."/>
            <person name="Ventura M."/>
        </authorList>
    </citation>
    <scope>NUCLEOTIDE SEQUENCE [LARGE SCALE GENOMIC DNA]</scope>
    <source>
        <strain evidence="5 6">LMG 21773</strain>
    </source>
</reference>
<dbReference type="GO" id="GO:0030163">
    <property type="term" value="P:protein catabolic process"/>
    <property type="evidence" value="ECO:0007669"/>
    <property type="project" value="InterPro"/>
</dbReference>
<dbReference type="InterPro" id="IPR008269">
    <property type="entry name" value="Lon_proteolytic"/>
</dbReference>
<feature type="transmembrane region" description="Helical" evidence="3">
    <location>
        <begin position="56"/>
        <end position="76"/>
    </location>
</feature>
<dbReference type="PANTHER" id="PTHR10046">
    <property type="entry name" value="ATP DEPENDENT LON PROTEASE FAMILY MEMBER"/>
    <property type="match status" value="1"/>
</dbReference>
<keyword evidence="6" id="KW-1185">Reference proteome</keyword>
<comment type="caution">
    <text evidence="5">The sequence shown here is derived from an EMBL/GenBank/DDBJ whole genome shotgun (WGS) entry which is preliminary data.</text>
</comment>
<keyword evidence="1" id="KW-0720">Serine protease</keyword>
<dbReference type="Pfam" id="PF05362">
    <property type="entry name" value="Lon_C"/>
    <property type="match status" value="1"/>
</dbReference>
<keyword evidence="1 5" id="KW-0645">Protease</keyword>
<comment type="similarity">
    <text evidence="1">Belongs to the peptidase S16 family.</text>
</comment>
<dbReference type="GO" id="GO:0004252">
    <property type="term" value="F:serine-type endopeptidase activity"/>
    <property type="evidence" value="ECO:0007669"/>
    <property type="project" value="UniProtKB-UniRule"/>
</dbReference>
<feature type="active site" evidence="1">
    <location>
        <position position="211"/>
    </location>
</feature>
<comment type="catalytic activity">
    <reaction evidence="1">
        <text>Hydrolysis of proteins in presence of ATP.</text>
        <dbReference type="EC" id="3.4.21.53"/>
    </reaction>
</comment>
<evidence type="ECO:0000313" key="5">
    <source>
        <dbReference type="EMBL" id="OZG56385.1"/>
    </source>
</evidence>
<keyword evidence="3" id="KW-1133">Transmembrane helix</keyword>
<dbReference type="Gene3D" id="3.30.230.10">
    <property type="match status" value="1"/>
</dbReference>
<name>A0A261FBH5_9BIFI</name>
<evidence type="ECO:0000259" key="4">
    <source>
        <dbReference type="PROSITE" id="PS51786"/>
    </source>
</evidence>
<dbReference type="GO" id="GO:0004176">
    <property type="term" value="F:ATP-dependent peptidase activity"/>
    <property type="evidence" value="ECO:0007669"/>
    <property type="project" value="UniProtKB-UniRule"/>
</dbReference>
<evidence type="ECO:0000256" key="3">
    <source>
        <dbReference type="SAM" id="Phobius"/>
    </source>
</evidence>
<gene>
    <name evidence="5" type="ORF">AEAE_0873</name>
</gene>